<dbReference type="NCBIfam" id="TIGR00325">
    <property type="entry name" value="lpxC"/>
    <property type="match status" value="1"/>
</dbReference>
<reference evidence="13 14" key="1">
    <citation type="journal article" date="2016" name="Int. J. Syst. Evol. Microbiol.">
        <title>Pyruvatibacter mobilis gen. nov., sp. nov., a marine bacterium from the culture broth of Picochlorum sp. 122.</title>
        <authorList>
            <person name="Wang G."/>
            <person name="Tang M."/>
            <person name="Wu H."/>
            <person name="Dai S."/>
            <person name="Li T."/>
            <person name="Chen C."/>
            <person name="He H."/>
            <person name="Fan J."/>
            <person name="Xiang W."/>
            <person name="Li X."/>
        </authorList>
    </citation>
    <scope>NUCLEOTIDE SEQUENCE [LARGE SCALE GENOMIC DNA]</scope>
    <source>
        <strain evidence="13 14">GYP-11</strain>
    </source>
</reference>
<feature type="active site" description="Proton donor" evidence="12">
    <location>
        <position position="274"/>
    </location>
</feature>
<comment type="cofactor">
    <cofactor evidence="1 12">
        <name>Zn(2+)</name>
        <dbReference type="ChEBI" id="CHEBI:29105"/>
    </cofactor>
</comment>
<dbReference type="Proteomes" id="UP000470384">
    <property type="component" value="Unassembled WGS sequence"/>
</dbReference>
<keyword evidence="10 12" id="KW-0443">Lipid metabolism</keyword>
<dbReference type="InterPro" id="IPR004463">
    <property type="entry name" value="UDP-acyl_GlcNac_deAcase"/>
</dbReference>
<dbReference type="PANTHER" id="PTHR33694:SF1">
    <property type="entry name" value="UDP-3-O-ACYL-N-ACETYLGLUCOSAMINE DEACETYLASE 1, MITOCHONDRIAL-RELATED"/>
    <property type="match status" value="1"/>
</dbReference>
<dbReference type="OrthoDB" id="9802746at2"/>
<evidence type="ECO:0000256" key="3">
    <source>
        <dbReference type="ARBA" id="ARBA00005002"/>
    </source>
</evidence>
<evidence type="ECO:0000313" key="14">
    <source>
        <dbReference type="Proteomes" id="UP000470384"/>
    </source>
</evidence>
<dbReference type="PANTHER" id="PTHR33694">
    <property type="entry name" value="UDP-3-O-ACYL-N-ACETYLGLUCOSAMINE DEACETYLASE 1, MITOCHONDRIAL-RELATED"/>
    <property type="match status" value="1"/>
</dbReference>
<comment type="pathway">
    <text evidence="3 12">Glycolipid biosynthesis; lipid IV(A) biosynthesis; lipid IV(A) from (3R)-3-hydroxytetradecanoyl-[acyl-carrier-protein] and UDP-N-acetyl-alpha-D-glucosamine: step 2/6.</text>
</comment>
<name>A0A845QEI8_9HYPH</name>
<dbReference type="SUPFAM" id="SSF54211">
    <property type="entry name" value="Ribosomal protein S5 domain 2-like"/>
    <property type="match status" value="2"/>
</dbReference>
<evidence type="ECO:0000256" key="5">
    <source>
        <dbReference type="ARBA" id="ARBA00022516"/>
    </source>
</evidence>
<comment type="caution">
    <text evidence="13">The sequence shown here is derived from an EMBL/GenBank/DDBJ whole genome shotgun (WGS) entry which is preliminary data.</text>
</comment>
<keyword evidence="7 12" id="KW-0479">Metal-binding</keyword>
<evidence type="ECO:0000256" key="6">
    <source>
        <dbReference type="ARBA" id="ARBA00022556"/>
    </source>
</evidence>
<dbReference type="GO" id="GO:0046872">
    <property type="term" value="F:metal ion binding"/>
    <property type="evidence" value="ECO:0007669"/>
    <property type="project" value="UniProtKB-KW"/>
</dbReference>
<protein>
    <recommendedName>
        <fullName evidence="4 12">UDP-3-O-acyl-N-acetylglucosamine deacetylase</fullName>
        <shortName evidence="12">UDP-3-O-acyl-GlcNAc deacetylase</shortName>
        <ecNumber evidence="4 12">3.5.1.108</ecNumber>
    </recommendedName>
    <alternativeName>
        <fullName evidence="12">UDP-3-O-[R-3-hydroxymyristoyl]-N-acetylglucosamine deacetylase</fullName>
    </alternativeName>
</protein>
<keyword evidence="14" id="KW-1185">Reference proteome</keyword>
<dbReference type="UniPathway" id="UPA00359">
    <property type="reaction ID" value="UER00478"/>
</dbReference>
<dbReference type="Pfam" id="PF03331">
    <property type="entry name" value="LpxC"/>
    <property type="match status" value="1"/>
</dbReference>
<organism evidence="13 14">
    <name type="scientific">Pyruvatibacter mobilis</name>
    <dbReference type="NCBI Taxonomy" id="1712261"/>
    <lineage>
        <taxon>Bacteria</taxon>
        <taxon>Pseudomonadati</taxon>
        <taxon>Pseudomonadota</taxon>
        <taxon>Alphaproteobacteria</taxon>
        <taxon>Hyphomicrobiales</taxon>
        <taxon>Parvibaculaceae</taxon>
        <taxon>Pyruvatibacter</taxon>
    </lineage>
</organism>
<feature type="binding site" evidence="12">
    <location>
        <position position="251"/>
    </location>
    <ligand>
        <name>Zn(2+)</name>
        <dbReference type="ChEBI" id="CHEBI:29105"/>
    </ligand>
</feature>
<dbReference type="GO" id="GO:0009245">
    <property type="term" value="P:lipid A biosynthetic process"/>
    <property type="evidence" value="ECO:0007669"/>
    <property type="project" value="UniProtKB-UniRule"/>
</dbReference>
<evidence type="ECO:0000256" key="1">
    <source>
        <dbReference type="ARBA" id="ARBA00001947"/>
    </source>
</evidence>
<comment type="function">
    <text evidence="2 12">Catalyzes the hydrolysis of UDP-3-O-myristoyl-N-acetylglucosamine to form UDP-3-O-myristoylglucosamine and acetate, the committed step in lipid A biosynthesis.</text>
</comment>
<dbReference type="RefSeq" id="WP_027842749.1">
    <property type="nucleotide sequence ID" value="NZ_BMHN01000001.1"/>
</dbReference>
<evidence type="ECO:0000256" key="12">
    <source>
        <dbReference type="HAMAP-Rule" id="MF_00388"/>
    </source>
</evidence>
<comment type="similarity">
    <text evidence="12">Belongs to the LpxC family.</text>
</comment>
<dbReference type="Gene3D" id="3.30.1700.10">
    <property type="entry name" value="lpxc deacetylase, domain 2"/>
    <property type="match status" value="1"/>
</dbReference>
<gene>
    <name evidence="12" type="primary">lpxC</name>
    <name evidence="13" type="ORF">GTQ45_12785</name>
</gene>
<evidence type="ECO:0000256" key="11">
    <source>
        <dbReference type="ARBA" id="ARBA00024535"/>
    </source>
</evidence>
<evidence type="ECO:0000256" key="7">
    <source>
        <dbReference type="ARBA" id="ARBA00022723"/>
    </source>
</evidence>
<sequence length="325" mass="33871">MAKSKPQQTLKTAISCTGVGVHTGAMVTMTFRPAAPNTGIVFRRTDLSPAEGGGADIPAVAGSVIDTQLGTTISADGAFKGKATVSTIEHVMAALAGCGIDNLIIDVDAGEAPVMDGSSAPFVRLIECAGIEQQAAPRRYLRILRKVEVVDGQKVASLEPFDGQSFFFSIDFDTPVIGQQELEVELAAGAFKSDIADARTFGFVKDVEFLRSLGLARGSSLENSVAIQDDAILNEEGLRHDDEFVRHKMLDAIGDLFVLGAPVIGRYRGVRSGHAFNYQLVQALLAEPDAFEITTEAPATALPAVTGGAVSGASAPVGQAVAAPA</sequence>
<dbReference type="GO" id="GO:0103117">
    <property type="term" value="F:UDP-3-O-acyl-N-acetylglucosamine deacetylase activity"/>
    <property type="evidence" value="ECO:0007669"/>
    <property type="project" value="UniProtKB-UniRule"/>
</dbReference>
<dbReference type="HAMAP" id="MF_00388">
    <property type="entry name" value="LpxC"/>
    <property type="match status" value="1"/>
</dbReference>
<evidence type="ECO:0000313" key="13">
    <source>
        <dbReference type="EMBL" id="NBG96610.1"/>
    </source>
</evidence>
<evidence type="ECO:0000256" key="10">
    <source>
        <dbReference type="ARBA" id="ARBA00023098"/>
    </source>
</evidence>
<dbReference type="InterPro" id="IPR020568">
    <property type="entry name" value="Ribosomal_Su5_D2-typ_SF"/>
</dbReference>
<dbReference type="GO" id="GO:0016020">
    <property type="term" value="C:membrane"/>
    <property type="evidence" value="ECO:0007669"/>
    <property type="project" value="GOC"/>
</dbReference>
<dbReference type="Gene3D" id="3.30.230.20">
    <property type="entry name" value="lpxc deacetylase, domain 1"/>
    <property type="match status" value="1"/>
</dbReference>
<keyword evidence="5 12" id="KW-0444">Lipid biosynthesis</keyword>
<comment type="catalytic activity">
    <reaction evidence="11 12">
        <text>a UDP-3-O-[(3R)-3-hydroxyacyl]-N-acetyl-alpha-D-glucosamine + H2O = a UDP-3-O-[(3R)-3-hydroxyacyl]-alpha-D-glucosamine + acetate</text>
        <dbReference type="Rhea" id="RHEA:67816"/>
        <dbReference type="ChEBI" id="CHEBI:15377"/>
        <dbReference type="ChEBI" id="CHEBI:30089"/>
        <dbReference type="ChEBI" id="CHEBI:137740"/>
        <dbReference type="ChEBI" id="CHEBI:173225"/>
        <dbReference type="EC" id="3.5.1.108"/>
    </reaction>
</comment>
<evidence type="ECO:0000256" key="9">
    <source>
        <dbReference type="ARBA" id="ARBA00022833"/>
    </source>
</evidence>
<feature type="binding site" evidence="12">
    <location>
        <position position="247"/>
    </location>
    <ligand>
        <name>Zn(2+)</name>
        <dbReference type="ChEBI" id="CHEBI:29105"/>
    </ligand>
</feature>
<proteinExistence type="inferred from homology"/>
<dbReference type="InterPro" id="IPR015870">
    <property type="entry name" value="UDP-acyl_N-AcGlcN_deAcase_N"/>
</dbReference>
<dbReference type="GeneID" id="300654025"/>
<evidence type="ECO:0000256" key="4">
    <source>
        <dbReference type="ARBA" id="ARBA00012745"/>
    </source>
</evidence>
<dbReference type="EC" id="3.5.1.108" evidence="4 12"/>
<dbReference type="InterPro" id="IPR011334">
    <property type="entry name" value="UDP-acyl_GlcNac_deAcase_C"/>
</dbReference>
<evidence type="ECO:0000256" key="8">
    <source>
        <dbReference type="ARBA" id="ARBA00022801"/>
    </source>
</evidence>
<keyword evidence="8 12" id="KW-0378">Hydrolase</keyword>
<keyword evidence="6 12" id="KW-0441">Lipid A biosynthesis</keyword>
<dbReference type="EMBL" id="WXYQ01000010">
    <property type="protein sequence ID" value="NBG96610.1"/>
    <property type="molecule type" value="Genomic_DNA"/>
</dbReference>
<feature type="binding site" evidence="12">
    <location>
        <position position="90"/>
    </location>
    <ligand>
        <name>Zn(2+)</name>
        <dbReference type="ChEBI" id="CHEBI:29105"/>
    </ligand>
</feature>
<keyword evidence="9 12" id="KW-0862">Zinc</keyword>
<accession>A0A845QEI8</accession>
<evidence type="ECO:0000256" key="2">
    <source>
        <dbReference type="ARBA" id="ARBA00002923"/>
    </source>
</evidence>
<dbReference type="AlphaFoldDB" id="A0A845QEI8"/>